<dbReference type="Pfam" id="PF25209">
    <property type="entry name" value="Phage_capsid_4"/>
    <property type="match status" value="1"/>
</dbReference>
<proteinExistence type="predicted"/>
<sequence>MHSFRDRSLTIPIKNRPKYLVVPPELEFTARQILTSAMKMWLEHTEAIAPATPYPTTNVIAKYGLELIVDDWLPIVDETNGTRAWYLFAAPSDIVAIEFDHLRGHERPEICMKASDKVTVG</sequence>
<protein>
    <submittedName>
        <fullName evidence="1">Uncharacterized protein</fullName>
    </submittedName>
</protein>
<feature type="non-terminal residue" evidence="1">
    <location>
        <position position="121"/>
    </location>
</feature>
<reference evidence="1" key="1">
    <citation type="journal article" date="2014" name="Front. Microbiol.">
        <title>High frequency of phylogenetically diverse reductive dehalogenase-homologous genes in deep subseafloor sedimentary metagenomes.</title>
        <authorList>
            <person name="Kawai M."/>
            <person name="Futagami T."/>
            <person name="Toyoda A."/>
            <person name="Takaki Y."/>
            <person name="Nishi S."/>
            <person name="Hori S."/>
            <person name="Arai W."/>
            <person name="Tsubouchi T."/>
            <person name="Morono Y."/>
            <person name="Uchiyama I."/>
            <person name="Ito T."/>
            <person name="Fujiyama A."/>
            <person name="Inagaki F."/>
            <person name="Takami H."/>
        </authorList>
    </citation>
    <scope>NUCLEOTIDE SEQUENCE</scope>
    <source>
        <strain evidence="1">Expedition CK06-06</strain>
    </source>
</reference>
<evidence type="ECO:0000313" key="1">
    <source>
        <dbReference type="EMBL" id="GAH72522.1"/>
    </source>
</evidence>
<dbReference type="EMBL" id="BARU01031248">
    <property type="protein sequence ID" value="GAH72522.1"/>
    <property type="molecule type" value="Genomic_DNA"/>
</dbReference>
<gene>
    <name evidence="1" type="ORF">S03H2_49447</name>
</gene>
<accession>X1HSU3</accession>
<dbReference type="AlphaFoldDB" id="X1HSU3"/>
<comment type="caution">
    <text evidence="1">The sequence shown here is derived from an EMBL/GenBank/DDBJ whole genome shotgun (WGS) entry which is preliminary data.</text>
</comment>
<organism evidence="1">
    <name type="scientific">marine sediment metagenome</name>
    <dbReference type="NCBI Taxonomy" id="412755"/>
    <lineage>
        <taxon>unclassified sequences</taxon>
        <taxon>metagenomes</taxon>
        <taxon>ecological metagenomes</taxon>
    </lineage>
</organism>
<name>X1HSU3_9ZZZZ</name>